<keyword evidence="1" id="KW-0472">Membrane</keyword>
<dbReference type="Proteomes" id="UP000887013">
    <property type="component" value="Unassembled WGS sequence"/>
</dbReference>
<organism evidence="2 3">
    <name type="scientific">Nephila pilipes</name>
    <name type="common">Giant wood spider</name>
    <name type="synonym">Nephila maculata</name>
    <dbReference type="NCBI Taxonomy" id="299642"/>
    <lineage>
        <taxon>Eukaryota</taxon>
        <taxon>Metazoa</taxon>
        <taxon>Ecdysozoa</taxon>
        <taxon>Arthropoda</taxon>
        <taxon>Chelicerata</taxon>
        <taxon>Arachnida</taxon>
        <taxon>Araneae</taxon>
        <taxon>Araneomorphae</taxon>
        <taxon>Entelegynae</taxon>
        <taxon>Araneoidea</taxon>
        <taxon>Nephilidae</taxon>
        <taxon>Nephila</taxon>
    </lineage>
</organism>
<proteinExistence type="predicted"/>
<gene>
    <name evidence="2" type="ORF">NPIL_601151</name>
</gene>
<sequence>MSVFKPSAFFSADVFQFHQRFLHAVVMFLVCGLQITVIINSEKTINCQITYATCQEIQPKRLLKECLLPAVRNLPLKHIFPSHLTLPDKLLLCEVKARNSANKSQQAVFHLCYGTRNKWLSSDSLPCDDYASYYANSLRSVNNALVARNTALAYR</sequence>
<dbReference type="AlphaFoldDB" id="A0A8X6QAA5"/>
<keyword evidence="1" id="KW-0812">Transmembrane</keyword>
<evidence type="ECO:0000256" key="1">
    <source>
        <dbReference type="SAM" id="Phobius"/>
    </source>
</evidence>
<keyword evidence="1" id="KW-1133">Transmembrane helix</keyword>
<feature type="transmembrane region" description="Helical" evidence="1">
    <location>
        <begin position="21"/>
        <end position="39"/>
    </location>
</feature>
<accession>A0A8X6QAA5</accession>
<dbReference type="EMBL" id="BMAW01079484">
    <property type="protein sequence ID" value="GFU15446.1"/>
    <property type="molecule type" value="Genomic_DNA"/>
</dbReference>
<reference evidence="2" key="1">
    <citation type="submission" date="2020-08" db="EMBL/GenBank/DDBJ databases">
        <title>Multicomponent nature underlies the extraordinary mechanical properties of spider dragline silk.</title>
        <authorList>
            <person name="Kono N."/>
            <person name="Nakamura H."/>
            <person name="Mori M."/>
            <person name="Yoshida Y."/>
            <person name="Ohtoshi R."/>
            <person name="Malay A.D."/>
            <person name="Moran D.A.P."/>
            <person name="Tomita M."/>
            <person name="Numata K."/>
            <person name="Arakawa K."/>
        </authorList>
    </citation>
    <scope>NUCLEOTIDE SEQUENCE</scope>
</reference>
<evidence type="ECO:0000313" key="3">
    <source>
        <dbReference type="Proteomes" id="UP000887013"/>
    </source>
</evidence>
<protein>
    <submittedName>
        <fullName evidence="2">Uncharacterized protein</fullName>
    </submittedName>
</protein>
<name>A0A8X6QAA5_NEPPI</name>
<keyword evidence="3" id="KW-1185">Reference proteome</keyword>
<comment type="caution">
    <text evidence="2">The sequence shown here is derived from an EMBL/GenBank/DDBJ whole genome shotgun (WGS) entry which is preliminary data.</text>
</comment>
<evidence type="ECO:0000313" key="2">
    <source>
        <dbReference type="EMBL" id="GFU15446.1"/>
    </source>
</evidence>